<dbReference type="InterPro" id="IPR020806">
    <property type="entry name" value="PKS_PP-bd"/>
</dbReference>
<comment type="caution">
    <text evidence="6">The sequence shown here is derived from an EMBL/GenBank/DDBJ whole genome shotgun (WGS) entry which is preliminary data.</text>
</comment>
<feature type="domain" description="Carrier" evidence="5">
    <location>
        <begin position="2633"/>
        <end position="2710"/>
    </location>
</feature>
<dbReference type="InterPro" id="IPR045851">
    <property type="entry name" value="AMP-bd_C_sf"/>
</dbReference>
<dbReference type="InterPro" id="IPR009081">
    <property type="entry name" value="PP-bd_ACP"/>
</dbReference>
<dbReference type="Pfam" id="PF00550">
    <property type="entry name" value="PP-binding"/>
    <property type="match status" value="3"/>
</dbReference>
<dbReference type="FunFam" id="3.40.50.980:FF:000001">
    <property type="entry name" value="Non-ribosomal peptide synthetase"/>
    <property type="match status" value="2"/>
</dbReference>
<dbReference type="GO" id="GO:0005829">
    <property type="term" value="C:cytosol"/>
    <property type="evidence" value="ECO:0007669"/>
    <property type="project" value="TreeGrafter"/>
</dbReference>
<keyword evidence="4" id="KW-0597">Phosphoprotein</keyword>
<dbReference type="InterPro" id="IPR010071">
    <property type="entry name" value="AA_adenyl_dom"/>
</dbReference>
<gene>
    <name evidence="6" type="primary">tycC</name>
    <name evidence="6" type="ORF">DB43_AA00630</name>
</gene>
<evidence type="ECO:0000256" key="3">
    <source>
        <dbReference type="ARBA" id="ARBA00022450"/>
    </source>
</evidence>
<dbReference type="PROSITE" id="PS00012">
    <property type="entry name" value="PHOSPHOPANTETHEINE"/>
    <property type="match status" value="2"/>
</dbReference>
<comment type="similarity">
    <text evidence="2">Belongs to the ATP-dependent AMP-binding enzyme family.</text>
</comment>
<dbReference type="InterPro" id="IPR001031">
    <property type="entry name" value="Thioesterase"/>
</dbReference>
<feature type="domain" description="Carrier" evidence="5">
    <location>
        <begin position="1581"/>
        <end position="1658"/>
    </location>
</feature>
<dbReference type="FunFam" id="3.40.50.12780:FF:000012">
    <property type="entry name" value="Non-ribosomal peptide synthetase"/>
    <property type="match status" value="2"/>
</dbReference>
<dbReference type="SUPFAM" id="SSF56801">
    <property type="entry name" value="Acetyl-CoA synthetase-like"/>
    <property type="match status" value="3"/>
</dbReference>
<sequence length="2968" mass="336111">MKTVLSLFLESAEKFSNSTALVCDNKIYTYREINSISNRFAHLLHTKYDLKKNDVVLFHFKRSYEAVITLLSLLKLGCTYVPIVKEFGQARIEFIHGFVEPRLVISDTMGAISKEPLLCYPKLVAEIKSYPDTPLSDVSTELDPLCILFTSGSTGMPKGVLIHNKGIVNRINWMLREQPIQLGEYSFQNTKFTTVDSLWEIFAPLVSGNPLLILDDNIVNNPQLLIEQLVQYPVHRICLVPSLLDVILDLYPKLGSIAPTLKLWVTSGEILSKNHCTKFYAAHPNAKLYNQYGLTESSADVSSFDTSSLFKDGKPLESFHGMTVVPIGKPIDNTGFILRDESGAFSNTLETGELCIYGDCLSPGYLNNPSLNETKYGYVEPLKGQPEKTRVLFTGDFVRKSPDGSYSLINRLDDLINIRGYKIYPQEVEVLVTKLDMINKCKLIKHPGGDQLCLYFTIKNPEQVNDREALSQIQQFCRQQLPEYMQPSFYLKLDSFATTVTGKLDVSKLPKPEFRHSINYNENSYRAPTTETEHILTQVWSELLVIPAEDIGTQDNFFMLGGHSLLATRLRTKIRERFHVDLTLKTIFDYSLLSGLAQQIAISPKHESAASYSRRRPDIIPLSFAQQRLWFIDQLLPGKGIYNIPFAFDIKGDLNRIAIEKALKHISFRHEILRTQFQVSAEGIAHQVIIPHEDCFLPLTYLECEEEGDIRTIIERESLTPFDLSSAPLWRALLIQKSATETVLLIVIHHVISDGWSLTILTNELSHLYDHYAHNKPLSLSALPIQYVDFTLRQREWLQGDILDKQLAYWKQHLENIPEELNLPTDKSRPKVLSYAGKIHALQLDATINRKLKQLGEQSQASLYMVLLAAFNVLLYRYTQQKTIVVGSPIANRHYQEVEGLIGFFVNTLPLRTDIVGEESFVDLLKQIRLTTLNADQYQDIPFEQLVDHLAVPRILNKHPLFQVMLIMQNTEPALLSLEGAITKPLEIDFPVSKFDLTLEASETPEGGLSLRFEYATDLFESSTMERLAKHFVTILEEIVKQPLQQIDKVSFINESERKKLLTDWNETKADYPKMTIVQLFEQQVLKTPDHLALTFEGRHLTYRELNARANILAHELIAKGVKPETLVCLSVERGFGLVIGLLGILKAGGAYVPLDPSYPQERLQYMFEDTKSAFLVTESHLKGRFGNYSGHCIELNSRTSEPSHQNPITSSSPEDLMYILYTSGSTGKPKGVMITQKSVVNLLFSLIEKVGMAPQDKLAAITSIGFDIAGLELFAPLMIGATIVLSNQVESKDAEQLSSLIQKNNVTVLQATPATWRMLLDEGWEPTGHLKMLVGGEALPEDVASRLLKKGRVLWNVYGPTETTIWSTATQIHDAADITIGRPLANTETYILDSHLQPLSEGLIGELYIGGDGLARGYFNRPDLTDDRFIAHPFTTAPHAKIYRTGDLAAYLPDGRIFYAGRADHQVKLRGYRIELGEIESVLRQHAQVKDTVVIVREDEPGQKRLVTYLVPTFSIDSEKETANFIEELRKLLNKYLPEYMIPSAFKLLEQLPLNLNGKIDRKALPKPEGYHQINRIFVPPSNKVEEILIDIWSKLLGLTPQDISISDNFFMLGGHSLLATRLRSQIRQKFHFDFTLQEIFDNPVLSALAQKITVSPQNKKESIQGKQRPDVIPLSFAQQRLWFIDQLLPGKGIYNIPVAFDIKGDLNRIAIEKTLRHISFRHEILRTQFQVSAEGIAHQVIIPQEDCFLPLTYLECEEGDIRTIIERESLTPFDLSSAPLWRALLIQKNATEAVLLIVIHHVISDGWSLTILTEELSHLYDHYAHNKPLNLPALPIQYVDFTLWQRQWLQGDVLNKQLSYWKQHLENIPEELNLPTDKSRPKILSYAGKIHVLQLDATINRKLKRLGEQNQASLYMILLAAFNVLLYRYTQQKTIVVGSPIANRHYQEVEGLIGFFVNTLPLRTDIAGEESFVDLLKQIRLTTLNADQYQDIPFEQLVDHLAVPRMLNKHPLFQVMLIMQNTEPALLSLEGTVTKPLEIDFPVSKFDLTLEANETPEGGLHLRFEYATDLFETSTIERLAKHFVTILEEIVKQPQQQIDKVSFINESERKKLLIDWNETQADYPKMTIAQLFEQQVLKTPDHVALSFEGRHLTYRELNARANSLAHELIAKGVKPETLVGLSVERGFGLVIGLLGILKAGGAYVPLDPSYPQERLHYMFEDTQSVFLVTESNLKERFGNYSCHCIELDSMINESCYQNPVTSSSPENLMYILYTSGSTGKPKGVMITQKSVVNLLFSLIDKIRITSEDKLAAITSIGFDIAGLELFVPLMIGATIVLSNQLESKDAEQLSSLIQKNNVTVLQATPATWRMLLDEGWGPTDHLKMLVGGEALPEDIALRLLKKGRVLWNVYGPTETTIWSTATQIHDAADITIGRPLANTEAYILDSHLQPLPEGLIGELYIGGDGLARGYFNRPDLTNDRFIAHPFTTAPLAKIYRTGDLATYLPDGRILYAGRADHQVKLRGYRIELGEIESVLRQHAQVKDTVVIVREDEPGQKRLVTYLVPTFSIDSEKETANFIEELRKLLNKYLPEYMIPSAFKLLEQLPLNLNGKIDRKVLPKPEDHYRSSEIVLPRNIVEKELLTMWSEFLPLEASKISTTDNFFHIGGNSLLLFQVLNRINYSTSLKISVLDIYQHPTINKLATFMTSQVMSNKNYSLLPIRTGGTRNLFLVHAGATTVLPYLHFANLEGWSVYGINNPYFGQEAGFKSIAEMATCYLDQIKEMQIEGPYYVGGWSLGGTVALEMAHLLESRGETVAFALLFDTVNWQGIPDVKRDYYEFAKKVGDGIDLDPNTTQMIAIELEKSETLLKQHIPNPFGGRTILLKARGIDKEEDPELIKWLDTIAKDPMNNWQNILPHMEVYSVEGTHSLLFRNNDVFKLVDKVKEILNALDHESFNGKELVTHEIQH</sequence>
<dbReference type="Gene3D" id="3.30.559.30">
    <property type="entry name" value="Nonribosomal peptide synthetase, condensation domain"/>
    <property type="match status" value="2"/>
</dbReference>
<dbReference type="Gene3D" id="3.40.50.1820">
    <property type="entry name" value="alpha/beta hydrolase"/>
    <property type="match status" value="1"/>
</dbReference>
<dbReference type="InterPro" id="IPR029058">
    <property type="entry name" value="AB_hydrolase_fold"/>
</dbReference>
<dbReference type="InterPro" id="IPR025110">
    <property type="entry name" value="AMP-bd_C"/>
</dbReference>
<feature type="domain" description="Carrier" evidence="5">
    <location>
        <begin position="527"/>
        <end position="604"/>
    </location>
</feature>
<dbReference type="FunFam" id="3.30.300.30:FF:000010">
    <property type="entry name" value="Enterobactin synthetase component F"/>
    <property type="match status" value="2"/>
</dbReference>
<dbReference type="Gene3D" id="2.30.38.10">
    <property type="entry name" value="Luciferase, Domain 3"/>
    <property type="match status" value="2"/>
</dbReference>
<dbReference type="InterPro" id="IPR001242">
    <property type="entry name" value="Condensation_dom"/>
</dbReference>
<dbReference type="FunFam" id="2.30.38.10:FF:000001">
    <property type="entry name" value="Non-ribosomal peptide synthetase PvdI"/>
    <property type="match status" value="2"/>
</dbReference>
<dbReference type="NCBIfam" id="TIGR01733">
    <property type="entry name" value="AA-adenyl-dom"/>
    <property type="match status" value="2"/>
</dbReference>
<organism evidence="6 7">
    <name type="scientific">Parachlamydia acanthamoebae</name>
    <dbReference type="NCBI Taxonomy" id="83552"/>
    <lineage>
        <taxon>Bacteria</taxon>
        <taxon>Pseudomonadati</taxon>
        <taxon>Chlamydiota</taxon>
        <taxon>Chlamydiia</taxon>
        <taxon>Parachlamydiales</taxon>
        <taxon>Parachlamydiaceae</taxon>
        <taxon>Parachlamydia</taxon>
    </lineage>
</organism>
<proteinExistence type="inferred from homology"/>
<dbReference type="Proteomes" id="UP000031307">
    <property type="component" value="Unassembled WGS sequence"/>
</dbReference>
<keyword evidence="3" id="KW-0596">Phosphopantetheine</keyword>
<evidence type="ECO:0000313" key="6">
    <source>
        <dbReference type="EMBL" id="KIA76638.1"/>
    </source>
</evidence>
<dbReference type="CDD" id="cd12116">
    <property type="entry name" value="A_NRPS_Ta1_like"/>
    <property type="match status" value="2"/>
</dbReference>
<dbReference type="CDD" id="cd19531">
    <property type="entry name" value="LCL_NRPS-like"/>
    <property type="match status" value="2"/>
</dbReference>
<dbReference type="InterPro" id="IPR000873">
    <property type="entry name" value="AMP-dep_synth/lig_dom"/>
</dbReference>
<dbReference type="SMART" id="SM00823">
    <property type="entry name" value="PKS_PP"/>
    <property type="match status" value="3"/>
</dbReference>
<dbReference type="GO" id="GO:0043041">
    <property type="term" value="P:amino acid activation for nonribosomal peptide biosynthetic process"/>
    <property type="evidence" value="ECO:0007669"/>
    <property type="project" value="TreeGrafter"/>
</dbReference>
<dbReference type="GO" id="GO:0003824">
    <property type="term" value="F:catalytic activity"/>
    <property type="evidence" value="ECO:0007669"/>
    <property type="project" value="InterPro"/>
</dbReference>
<dbReference type="InterPro" id="IPR042099">
    <property type="entry name" value="ANL_N_sf"/>
</dbReference>
<dbReference type="InterPro" id="IPR020845">
    <property type="entry name" value="AMP-binding_CS"/>
</dbReference>
<evidence type="ECO:0000256" key="1">
    <source>
        <dbReference type="ARBA" id="ARBA00001957"/>
    </source>
</evidence>
<name>A0A0C1E988_9BACT</name>
<dbReference type="Gene3D" id="1.10.1200.10">
    <property type="entry name" value="ACP-like"/>
    <property type="match status" value="3"/>
</dbReference>
<dbReference type="RefSeq" id="WP_013925771.1">
    <property type="nucleotide sequence ID" value="NZ_JSAM01000111.1"/>
</dbReference>
<evidence type="ECO:0000256" key="4">
    <source>
        <dbReference type="ARBA" id="ARBA00022553"/>
    </source>
</evidence>
<evidence type="ECO:0000259" key="5">
    <source>
        <dbReference type="PROSITE" id="PS50075"/>
    </source>
</evidence>
<dbReference type="InterPro" id="IPR036736">
    <property type="entry name" value="ACP-like_sf"/>
</dbReference>
<evidence type="ECO:0000256" key="2">
    <source>
        <dbReference type="ARBA" id="ARBA00006432"/>
    </source>
</evidence>
<dbReference type="Gene3D" id="3.30.559.10">
    <property type="entry name" value="Chloramphenicol acetyltransferase-like domain"/>
    <property type="match status" value="2"/>
</dbReference>
<dbReference type="FunFam" id="1.10.1200.10:FF:000005">
    <property type="entry name" value="Nonribosomal peptide synthetase 1"/>
    <property type="match status" value="2"/>
</dbReference>
<dbReference type="Pfam" id="PF00501">
    <property type="entry name" value="AMP-binding"/>
    <property type="match status" value="3"/>
</dbReference>
<dbReference type="Pfam" id="PF00668">
    <property type="entry name" value="Condensation"/>
    <property type="match status" value="2"/>
</dbReference>
<dbReference type="PROSITE" id="PS50075">
    <property type="entry name" value="CARRIER"/>
    <property type="match status" value="3"/>
</dbReference>
<dbReference type="PATRIC" id="fig|83552.4.peg.2287"/>
<dbReference type="Gene3D" id="3.40.50.980">
    <property type="match status" value="4"/>
</dbReference>
<dbReference type="PANTHER" id="PTHR45527:SF1">
    <property type="entry name" value="FATTY ACID SYNTHASE"/>
    <property type="match status" value="1"/>
</dbReference>
<dbReference type="PROSITE" id="PS00455">
    <property type="entry name" value="AMP_BINDING"/>
    <property type="match status" value="3"/>
</dbReference>
<dbReference type="GO" id="GO:0031177">
    <property type="term" value="F:phosphopantetheine binding"/>
    <property type="evidence" value="ECO:0007669"/>
    <property type="project" value="InterPro"/>
</dbReference>
<dbReference type="PANTHER" id="PTHR45527">
    <property type="entry name" value="NONRIBOSOMAL PEPTIDE SYNTHETASE"/>
    <property type="match status" value="1"/>
</dbReference>
<accession>A0A0C1E988</accession>
<evidence type="ECO:0000313" key="7">
    <source>
        <dbReference type="Proteomes" id="UP000031307"/>
    </source>
</evidence>
<dbReference type="Gene3D" id="3.40.50.12780">
    <property type="entry name" value="N-terminal domain of ligase-like"/>
    <property type="match status" value="1"/>
</dbReference>
<dbReference type="InterPro" id="IPR023213">
    <property type="entry name" value="CAT-like_dom_sf"/>
</dbReference>
<dbReference type="SUPFAM" id="SSF47336">
    <property type="entry name" value="ACP-like"/>
    <property type="match status" value="3"/>
</dbReference>
<dbReference type="NCBIfam" id="NF003417">
    <property type="entry name" value="PRK04813.1"/>
    <property type="match status" value="3"/>
</dbReference>
<dbReference type="GO" id="GO:0044550">
    <property type="term" value="P:secondary metabolite biosynthetic process"/>
    <property type="evidence" value="ECO:0007669"/>
    <property type="project" value="UniProtKB-ARBA"/>
</dbReference>
<dbReference type="OMA" id="HEAYHTE"/>
<protein>
    <submittedName>
        <fullName evidence="6">Tyrocidine synthase 3</fullName>
    </submittedName>
</protein>
<comment type="cofactor">
    <cofactor evidence="1">
        <name>pantetheine 4'-phosphate</name>
        <dbReference type="ChEBI" id="CHEBI:47942"/>
    </cofactor>
</comment>
<reference evidence="6 7" key="1">
    <citation type="journal article" date="2014" name="Mol. Biol. Evol.">
        <title>Massive expansion of Ubiquitination-related gene families within the Chlamydiae.</title>
        <authorList>
            <person name="Domman D."/>
            <person name="Collingro A."/>
            <person name="Lagkouvardos I."/>
            <person name="Gehre L."/>
            <person name="Weinmaier T."/>
            <person name="Rattei T."/>
            <person name="Subtil A."/>
            <person name="Horn M."/>
        </authorList>
    </citation>
    <scope>NUCLEOTIDE SEQUENCE [LARGE SCALE GENOMIC DNA]</scope>
    <source>
        <strain evidence="6 7">OEW1</strain>
    </source>
</reference>
<dbReference type="Gene3D" id="3.30.300.30">
    <property type="match status" value="3"/>
</dbReference>
<dbReference type="Pfam" id="PF00975">
    <property type="entry name" value="Thioesterase"/>
    <property type="match status" value="1"/>
</dbReference>
<dbReference type="SUPFAM" id="SSF52777">
    <property type="entry name" value="CoA-dependent acyltransferases"/>
    <property type="match status" value="4"/>
</dbReference>
<dbReference type="InterPro" id="IPR006162">
    <property type="entry name" value="Ppantetheine_attach_site"/>
</dbReference>
<dbReference type="SUPFAM" id="SSF53474">
    <property type="entry name" value="alpha/beta-Hydrolases"/>
    <property type="match status" value="1"/>
</dbReference>
<dbReference type="EMBL" id="JSAM01000111">
    <property type="protein sequence ID" value="KIA76638.1"/>
    <property type="molecule type" value="Genomic_DNA"/>
</dbReference>
<dbReference type="Pfam" id="PF13193">
    <property type="entry name" value="AMP-binding_C"/>
    <property type="match status" value="2"/>
</dbReference>